<name>A0A060YT88_ONCMY</name>
<dbReference type="GO" id="GO:0016514">
    <property type="term" value="C:SWI/SNF complex"/>
    <property type="evidence" value="ECO:0007669"/>
    <property type="project" value="TreeGrafter"/>
</dbReference>
<evidence type="ECO:0000313" key="2">
    <source>
        <dbReference type="EMBL" id="CDQ94747.1"/>
    </source>
</evidence>
<protein>
    <recommendedName>
        <fullName evidence="1">GLTSCR protein conserved domain-containing protein</fullName>
    </recommendedName>
</protein>
<proteinExistence type="predicted"/>
<dbReference type="GO" id="GO:0045893">
    <property type="term" value="P:positive regulation of DNA-templated transcription"/>
    <property type="evidence" value="ECO:0007669"/>
    <property type="project" value="TreeGrafter"/>
</dbReference>
<gene>
    <name evidence="2" type="ORF">GSONMT00004035001</name>
</gene>
<dbReference type="Proteomes" id="UP000193380">
    <property type="component" value="Unassembled WGS sequence"/>
</dbReference>
<evidence type="ECO:0000313" key="3">
    <source>
        <dbReference type="Proteomes" id="UP000193380"/>
    </source>
</evidence>
<evidence type="ECO:0000259" key="1">
    <source>
        <dbReference type="Pfam" id="PF15249"/>
    </source>
</evidence>
<sequence>MCRLQQQLCQDQRPVQSPYICSPFSSLGEAVTHLLPYHTCAGHLPSQDDFNLVDKQFDTVSGFLLKRTKDMLNKYRQLLLGEALVRNCSHTSIFPFFSPKS</sequence>
<dbReference type="InterPro" id="IPR015671">
    <property type="entry name" value="GSCR1_dom"/>
</dbReference>
<dbReference type="InterPro" id="IPR052438">
    <property type="entry name" value="Chromatin_remod/trans_coact"/>
</dbReference>
<dbReference type="PaxDb" id="8022-A0A060YT88"/>
<reference evidence="2" key="2">
    <citation type="submission" date="2014-03" db="EMBL/GenBank/DDBJ databases">
        <authorList>
            <person name="Genoscope - CEA"/>
        </authorList>
    </citation>
    <scope>NUCLEOTIDE SEQUENCE</scope>
</reference>
<dbReference type="PANTHER" id="PTHR15572:SF4">
    <property type="entry name" value="GLIOMA TUMOR SUPPRESSOR CANDIDATE REGION GENE 1 PROTEIN-LIKE ISOFORM X1"/>
    <property type="match status" value="1"/>
</dbReference>
<dbReference type="EMBL" id="FR918521">
    <property type="protein sequence ID" value="CDQ94747.1"/>
    <property type="molecule type" value="Genomic_DNA"/>
</dbReference>
<reference evidence="2" key="1">
    <citation type="journal article" date="2014" name="Nat. Commun.">
        <title>The rainbow trout genome provides novel insights into evolution after whole-genome duplication in vertebrates.</title>
        <authorList>
            <person name="Berthelot C."/>
            <person name="Brunet F."/>
            <person name="Chalopin D."/>
            <person name="Juanchich A."/>
            <person name="Bernard M."/>
            <person name="Noel B."/>
            <person name="Bento P."/>
            <person name="Da Silva C."/>
            <person name="Labadie K."/>
            <person name="Alberti A."/>
            <person name="Aury J.M."/>
            <person name="Louis A."/>
            <person name="Dehais P."/>
            <person name="Bardou P."/>
            <person name="Montfort J."/>
            <person name="Klopp C."/>
            <person name="Cabau C."/>
            <person name="Gaspin C."/>
            <person name="Thorgaard G.H."/>
            <person name="Boussaha M."/>
            <person name="Quillet E."/>
            <person name="Guyomard R."/>
            <person name="Galiana D."/>
            <person name="Bobe J."/>
            <person name="Volff J.N."/>
            <person name="Genet C."/>
            <person name="Wincker P."/>
            <person name="Jaillon O."/>
            <person name="Roest Crollius H."/>
            <person name="Guiguen Y."/>
        </authorList>
    </citation>
    <scope>NUCLEOTIDE SEQUENCE [LARGE SCALE GENOMIC DNA]</scope>
</reference>
<organism evidence="2 3">
    <name type="scientific">Oncorhynchus mykiss</name>
    <name type="common">Rainbow trout</name>
    <name type="synonym">Salmo gairdneri</name>
    <dbReference type="NCBI Taxonomy" id="8022"/>
    <lineage>
        <taxon>Eukaryota</taxon>
        <taxon>Metazoa</taxon>
        <taxon>Chordata</taxon>
        <taxon>Craniata</taxon>
        <taxon>Vertebrata</taxon>
        <taxon>Euteleostomi</taxon>
        <taxon>Actinopterygii</taxon>
        <taxon>Neopterygii</taxon>
        <taxon>Teleostei</taxon>
        <taxon>Protacanthopterygii</taxon>
        <taxon>Salmoniformes</taxon>
        <taxon>Salmonidae</taxon>
        <taxon>Salmoninae</taxon>
        <taxon>Oncorhynchus</taxon>
    </lineage>
</organism>
<dbReference type="Pfam" id="PF15249">
    <property type="entry name" value="GLTSCR1"/>
    <property type="match status" value="1"/>
</dbReference>
<dbReference type="AlphaFoldDB" id="A0A060YT88"/>
<dbReference type="PANTHER" id="PTHR15572">
    <property type="entry name" value="GLIOMA TUMOR SUPPRESSOR CANDIDATE REGION GENE 1"/>
    <property type="match status" value="1"/>
</dbReference>
<feature type="domain" description="GLTSCR protein conserved" evidence="1">
    <location>
        <begin position="11"/>
        <end position="84"/>
    </location>
</feature>
<dbReference type="STRING" id="8022.A0A060YT88"/>
<accession>A0A060YT88</accession>